<organism evidence="2 3">
    <name type="scientific">Holothuria leucospilota</name>
    <name type="common">Black long sea cucumber</name>
    <name type="synonym">Mertensiothuria leucospilota</name>
    <dbReference type="NCBI Taxonomy" id="206669"/>
    <lineage>
        <taxon>Eukaryota</taxon>
        <taxon>Metazoa</taxon>
        <taxon>Echinodermata</taxon>
        <taxon>Eleutherozoa</taxon>
        <taxon>Echinozoa</taxon>
        <taxon>Holothuroidea</taxon>
        <taxon>Aspidochirotacea</taxon>
        <taxon>Aspidochirotida</taxon>
        <taxon>Holothuriidae</taxon>
        <taxon>Holothuria</taxon>
    </lineage>
</organism>
<reference evidence="2" key="1">
    <citation type="submission" date="2021-10" db="EMBL/GenBank/DDBJ databases">
        <title>Tropical sea cucumber genome reveals ecological adaptation and Cuvierian tubules defense mechanism.</title>
        <authorList>
            <person name="Chen T."/>
        </authorList>
    </citation>
    <scope>NUCLEOTIDE SEQUENCE</scope>
    <source>
        <strain evidence="2">Nanhai2018</strain>
        <tissue evidence="2">Muscle</tissue>
    </source>
</reference>
<comment type="caution">
    <text evidence="2">The sequence shown here is derived from an EMBL/GenBank/DDBJ whole genome shotgun (WGS) entry which is preliminary data.</text>
</comment>
<evidence type="ECO:0000313" key="2">
    <source>
        <dbReference type="EMBL" id="KAJ8027043.1"/>
    </source>
</evidence>
<dbReference type="GO" id="GO:0003676">
    <property type="term" value="F:nucleic acid binding"/>
    <property type="evidence" value="ECO:0007669"/>
    <property type="project" value="InterPro"/>
</dbReference>
<name>A0A9Q0YR99_HOLLE</name>
<proteinExistence type="predicted"/>
<dbReference type="InterPro" id="IPR036397">
    <property type="entry name" value="RNaseH_sf"/>
</dbReference>
<evidence type="ECO:0000313" key="3">
    <source>
        <dbReference type="Proteomes" id="UP001152320"/>
    </source>
</evidence>
<dbReference type="SUPFAM" id="SSF53098">
    <property type="entry name" value="Ribonuclease H-like"/>
    <property type="match status" value="1"/>
</dbReference>
<sequence>MRQEFFVDILKDALLPFGRKLFPEGFRLMQDNDPKHSSLFDRRYMEEAGIHWWKTPPESPDLNPIEKLWNELKTFLRKEHKPRCKEDLVNGILKFWKERVTPAKCRKYISNLRKAILAFVENRGKATEY</sequence>
<dbReference type="InterPro" id="IPR038717">
    <property type="entry name" value="Tc1-like_DDE_dom"/>
</dbReference>
<dbReference type="OrthoDB" id="6021633at2759"/>
<dbReference type="InterPro" id="IPR012337">
    <property type="entry name" value="RNaseH-like_sf"/>
</dbReference>
<dbReference type="Gene3D" id="3.30.420.10">
    <property type="entry name" value="Ribonuclease H-like superfamily/Ribonuclease H"/>
    <property type="match status" value="1"/>
</dbReference>
<evidence type="ECO:0000259" key="1">
    <source>
        <dbReference type="Pfam" id="PF13358"/>
    </source>
</evidence>
<dbReference type="Proteomes" id="UP001152320">
    <property type="component" value="Chromosome 16"/>
</dbReference>
<dbReference type="AlphaFoldDB" id="A0A9Q0YR99"/>
<accession>A0A9Q0YR99</accession>
<protein>
    <submittedName>
        <fullName evidence="2">Transposable element Tc1 transposase</fullName>
    </submittedName>
</protein>
<keyword evidence="3" id="KW-1185">Reference proteome</keyword>
<dbReference type="Pfam" id="PF13358">
    <property type="entry name" value="DDE_3"/>
    <property type="match status" value="1"/>
</dbReference>
<dbReference type="EMBL" id="JAIZAY010000016">
    <property type="protein sequence ID" value="KAJ8027043.1"/>
    <property type="molecule type" value="Genomic_DNA"/>
</dbReference>
<gene>
    <name evidence="2" type="ORF">HOLleu_32069</name>
</gene>
<feature type="domain" description="Tc1-like transposase DDE" evidence="1">
    <location>
        <begin position="5"/>
        <end position="88"/>
    </location>
</feature>